<evidence type="ECO:0008006" key="3">
    <source>
        <dbReference type="Google" id="ProtNLM"/>
    </source>
</evidence>
<evidence type="ECO:0000313" key="2">
    <source>
        <dbReference type="Proteomes" id="UP001212189"/>
    </source>
</evidence>
<protein>
    <recommendedName>
        <fullName evidence="3">ShlB/FhaC/HecB family hemolysin secretion/activation protein</fullName>
    </recommendedName>
</protein>
<proteinExistence type="predicted"/>
<dbReference type="EMBL" id="CP114976">
    <property type="protein sequence ID" value="WBE26415.1"/>
    <property type="molecule type" value="Genomic_DNA"/>
</dbReference>
<accession>A0AAE9VQA3</accession>
<reference evidence="1 2" key="1">
    <citation type="submission" date="2022-12" db="EMBL/GenBank/DDBJ databases">
        <title>Coexistence and Characterization of a Novel Tigecycline Resistance gene tet(X) variant and blaNDM-1 in a Pseudomonas caeni Isolate of Chicken Origin.</title>
        <authorList>
            <person name="Lu X."/>
            <person name="Zhang L."/>
            <person name="Li R."/>
            <person name="Wang Z."/>
        </authorList>
    </citation>
    <scope>NUCLEOTIDE SEQUENCE [LARGE SCALE GENOMIC DNA]</scope>
    <source>
        <strain evidence="1 2">CE14</strain>
    </source>
</reference>
<dbReference type="RefSeq" id="WP_269819337.1">
    <property type="nucleotide sequence ID" value="NZ_CP114976.1"/>
</dbReference>
<dbReference type="KEGG" id="dce:O6P33_06245"/>
<organism evidence="1 2">
    <name type="scientific">Denitrificimonas caeni</name>
    <dbReference type="NCBI Taxonomy" id="521720"/>
    <lineage>
        <taxon>Bacteria</taxon>
        <taxon>Pseudomonadati</taxon>
        <taxon>Pseudomonadota</taxon>
        <taxon>Gammaproteobacteria</taxon>
        <taxon>Pseudomonadales</taxon>
        <taxon>Pseudomonadaceae</taxon>
        <taxon>Denitrificimonas</taxon>
    </lineage>
</organism>
<sequence>MISKAKGFAILFLFYISGAVAQVKLPIDRELSQERQERLLQEQQRRLQELQALPERELSAPSVTADRQC</sequence>
<dbReference type="AlphaFoldDB" id="A0AAE9VQA3"/>
<evidence type="ECO:0000313" key="1">
    <source>
        <dbReference type="EMBL" id="WBE26415.1"/>
    </source>
</evidence>
<gene>
    <name evidence="1" type="ORF">O6P33_06245</name>
</gene>
<dbReference type="Proteomes" id="UP001212189">
    <property type="component" value="Chromosome"/>
</dbReference>
<name>A0AAE9VQA3_9GAMM</name>
<keyword evidence="2" id="KW-1185">Reference proteome</keyword>